<reference evidence="1 2" key="1">
    <citation type="submission" date="2018-03" db="EMBL/GenBank/DDBJ databases">
        <title>Genomic Encyclopedia of Type Strains, Phase III (KMG-III): the genomes of soil and plant-associated and newly described type strains.</title>
        <authorList>
            <person name="Whitman W."/>
        </authorList>
    </citation>
    <scope>NUCLEOTIDE SEQUENCE [LARGE SCALE GENOMIC DNA]</scope>
    <source>
        <strain evidence="1 2">CGMCC 4.7104</strain>
    </source>
</reference>
<gene>
    <name evidence="1" type="ORF">B0I32_14414</name>
</gene>
<protein>
    <submittedName>
        <fullName evidence="1">Uncharacterized protein</fullName>
    </submittedName>
</protein>
<comment type="caution">
    <text evidence="1">The sequence shown here is derived from an EMBL/GenBank/DDBJ whole genome shotgun (WGS) entry which is preliminary data.</text>
</comment>
<proteinExistence type="predicted"/>
<evidence type="ECO:0000313" key="1">
    <source>
        <dbReference type="EMBL" id="PRX46797.1"/>
    </source>
</evidence>
<dbReference type="Proteomes" id="UP000238312">
    <property type="component" value="Unassembled WGS sequence"/>
</dbReference>
<name>A0A2T0LT01_9ACTN</name>
<dbReference type="EMBL" id="PVNG01000044">
    <property type="protein sequence ID" value="PRX46797.1"/>
    <property type="molecule type" value="Genomic_DNA"/>
</dbReference>
<organism evidence="1 2">
    <name type="scientific">Nonomuraea fuscirosea</name>
    <dbReference type="NCBI Taxonomy" id="1291556"/>
    <lineage>
        <taxon>Bacteria</taxon>
        <taxon>Bacillati</taxon>
        <taxon>Actinomycetota</taxon>
        <taxon>Actinomycetes</taxon>
        <taxon>Streptosporangiales</taxon>
        <taxon>Streptosporangiaceae</taxon>
        <taxon>Nonomuraea</taxon>
    </lineage>
</organism>
<sequence>MNVFLRRQPRSEIKELPHTRLDESAYGPTQKGPIGPGILARIRHGLENGLSGFAIGSEVILTTQQIVVDACRARHARVNAR</sequence>
<evidence type="ECO:0000313" key="2">
    <source>
        <dbReference type="Proteomes" id="UP000238312"/>
    </source>
</evidence>
<keyword evidence="2" id="KW-1185">Reference proteome</keyword>
<dbReference type="AlphaFoldDB" id="A0A2T0LT01"/>
<accession>A0A2T0LT01</accession>